<dbReference type="Gene3D" id="1.10.287.70">
    <property type="match status" value="1"/>
</dbReference>
<gene>
    <name evidence="3" type="ORF">EH32_12910</name>
</gene>
<protein>
    <recommendedName>
        <fullName evidence="2">Potassium channel domain-containing protein</fullName>
    </recommendedName>
</protein>
<keyword evidence="1" id="KW-1133">Transmembrane helix</keyword>
<dbReference type="SUPFAM" id="SSF81324">
    <property type="entry name" value="Voltage-gated potassium channels"/>
    <property type="match status" value="1"/>
</dbReference>
<feature type="transmembrane region" description="Helical" evidence="1">
    <location>
        <begin position="116"/>
        <end position="139"/>
    </location>
</feature>
<dbReference type="Pfam" id="PF07885">
    <property type="entry name" value="Ion_trans_2"/>
    <property type="match status" value="1"/>
</dbReference>
<keyword evidence="4" id="KW-1185">Reference proteome</keyword>
<dbReference type="EMBL" id="JMIX01000007">
    <property type="protein sequence ID" value="KEO93121.1"/>
    <property type="molecule type" value="Genomic_DNA"/>
</dbReference>
<feature type="transmembrane region" description="Helical" evidence="1">
    <location>
        <begin position="42"/>
        <end position="71"/>
    </location>
</feature>
<accession>A0A074ME67</accession>
<feature type="domain" description="Potassium channel" evidence="2">
    <location>
        <begin position="67"/>
        <end position="135"/>
    </location>
</feature>
<evidence type="ECO:0000259" key="2">
    <source>
        <dbReference type="Pfam" id="PF07885"/>
    </source>
</evidence>
<sequence>MTQAEIHVLVWGIALLFAFGAIHLAGLELIRWLKPKRHQHSPFGLLLTFWGLALLHMIEIGIAASVIALLLGNPAYGMLSDGMNGSDAADYLYFAGISFSTLGYTSMSAHGPIRLMVMMLSLSGFMLITWSATFIYTIWGETFRQ</sequence>
<feature type="transmembrane region" description="Helical" evidence="1">
    <location>
        <begin position="91"/>
        <end position="109"/>
    </location>
</feature>
<proteinExistence type="predicted"/>
<dbReference type="Proteomes" id="UP000027866">
    <property type="component" value="Unassembled WGS sequence"/>
</dbReference>
<dbReference type="PATRIC" id="fig|39960.10.peg.1081"/>
<evidence type="ECO:0000256" key="1">
    <source>
        <dbReference type="SAM" id="Phobius"/>
    </source>
</evidence>
<keyword evidence="1" id="KW-0812">Transmembrane</keyword>
<dbReference type="KEGG" id="elq:Ga0102493_111994"/>
<organism evidence="3 4">
    <name type="scientific">Erythrobacter litoralis</name>
    <dbReference type="NCBI Taxonomy" id="39960"/>
    <lineage>
        <taxon>Bacteria</taxon>
        <taxon>Pseudomonadati</taxon>
        <taxon>Pseudomonadota</taxon>
        <taxon>Alphaproteobacteria</taxon>
        <taxon>Sphingomonadales</taxon>
        <taxon>Erythrobacteraceae</taxon>
        <taxon>Erythrobacter/Porphyrobacter group</taxon>
        <taxon>Erythrobacter</taxon>
    </lineage>
</organism>
<keyword evidence="1" id="KW-0472">Membrane</keyword>
<evidence type="ECO:0000313" key="3">
    <source>
        <dbReference type="EMBL" id="KEO93121.1"/>
    </source>
</evidence>
<dbReference type="InterPro" id="IPR013099">
    <property type="entry name" value="K_chnl_dom"/>
</dbReference>
<feature type="transmembrane region" description="Helical" evidence="1">
    <location>
        <begin position="6"/>
        <end position="30"/>
    </location>
</feature>
<dbReference type="OrthoDB" id="2974133at2"/>
<dbReference type="AlphaFoldDB" id="A0A074ME67"/>
<dbReference type="RefSeq" id="WP_034904020.1">
    <property type="nucleotide sequence ID" value="NZ_CP017057.1"/>
</dbReference>
<reference evidence="3 4" key="1">
    <citation type="submission" date="2014-04" db="EMBL/GenBank/DDBJ databases">
        <title>A comprehensive comparison of genomes of Erythrobacter spp. Strains.</title>
        <authorList>
            <person name="Zheng Q."/>
        </authorList>
    </citation>
    <scope>NUCLEOTIDE SEQUENCE [LARGE SCALE GENOMIC DNA]</scope>
    <source>
        <strain evidence="3 4">DSM 8509</strain>
    </source>
</reference>
<comment type="caution">
    <text evidence="3">The sequence shown here is derived from an EMBL/GenBank/DDBJ whole genome shotgun (WGS) entry which is preliminary data.</text>
</comment>
<name>A0A074ME67_9SPHN</name>
<evidence type="ECO:0000313" key="4">
    <source>
        <dbReference type="Proteomes" id="UP000027866"/>
    </source>
</evidence>